<feature type="transmembrane region" description="Helical" evidence="1">
    <location>
        <begin position="45"/>
        <end position="65"/>
    </location>
</feature>
<keyword evidence="3" id="KW-1185">Reference proteome</keyword>
<name>A0A1H2SKJ6_9RHOB</name>
<keyword evidence="1" id="KW-1133">Transmembrane helix</keyword>
<feature type="transmembrane region" description="Helical" evidence="1">
    <location>
        <begin position="77"/>
        <end position="99"/>
    </location>
</feature>
<evidence type="ECO:0000313" key="2">
    <source>
        <dbReference type="EMBL" id="SDW32213.1"/>
    </source>
</evidence>
<proteinExistence type="predicted"/>
<dbReference type="RefSeq" id="WP_244508538.1">
    <property type="nucleotide sequence ID" value="NZ_FNOI01000001.1"/>
</dbReference>
<dbReference type="STRING" id="670155.SAMN04488001_0847"/>
<dbReference type="Proteomes" id="UP000199441">
    <property type="component" value="Unassembled WGS sequence"/>
</dbReference>
<protein>
    <submittedName>
        <fullName evidence="2">Uncharacterized protein</fullName>
    </submittedName>
</protein>
<organism evidence="2 3">
    <name type="scientific">Litoreibacter albidus</name>
    <dbReference type="NCBI Taxonomy" id="670155"/>
    <lineage>
        <taxon>Bacteria</taxon>
        <taxon>Pseudomonadati</taxon>
        <taxon>Pseudomonadota</taxon>
        <taxon>Alphaproteobacteria</taxon>
        <taxon>Rhodobacterales</taxon>
        <taxon>Roseobacteraceae</taxon>
        <taxon>Litoreibacter</taxon>
    </lineage>
</organism>
<keyword evidence="1" id="KW-0812">Transmembrane</keyword>
<accession>A0A1H2SKJ6</accession>
<dbReference type="AlphaFoldDB" id="A0A1H2SKJ6"/>
<dbReference type="EMBL" id="FNOI01000001">
    <property type="protein sequence ID" value="SDW32213.1"/>
    <property type="molecule type" value="Genomic_DNA"/>
</dbReference>
<sequence length="116" mass="12733">MPEPEQPKGQGRRRIGLMHTNPNSRTLFLERRVYQRRRLGDAAKLLPIAGLVLFVAPALVLGTPGPENASGTTALRLIYFFFVWVCLIATCATIARGLAGADTASETQKARDEDRP</sequence>
<evidence type="ECO:0000256" key="1">
    <source>
        <dbReference type="SAM" id="Phobius"/>
    </source>
</evidence>
<evidence type="ECO:0000313" key="3">
    <source>
        <dbReference type="Proteomes" id="UP000199441"/>
    </source>
</evidence>
<keyword evidence="1" id="KW-0472">Membrane</keyword>
<reference evidence="3" key="1">
    <citation type="submission" date="2016-10" db="EMBL/GenBank/DDBJ databases">
        <authorList>
            <person name="Varghese N."/>
            <person name="Submissions S."/>
        </authorList>
    </citation>
    <scope>NUCLEOTIDE SEQUENCE [LARGE SCALE GENOMIC DNA]</scope>
    <source>
        <strain evidence="3">DSM 26922</strain>
    </source>
</reference>
<gene>
    <name evidence="2" type="ORF">SAMN04488001_0847</name>
</gene>